<dbReference type="InterPro" id="IPR005114">
    <property type="entry name" value="Helicase_assoc"/>
</dbReference>
<accession>A0ABV9VEQ1</accession>
<proteinExistence type="predicted"/>
<evidence type="ECO:0000313" key="2">
    <source>
        <dbReference type="EMBL" id="MFC4981652.1"/>
    </source>
</evidence>
<evidence type="ECO:0000259" key="1">
    <source>
        <dbReference type="Pfam" id="PF03457"/>
    </source>
</evidence>
<dbReference type="Proteomes" id="UP001595908">
    <property type="component" value="Unassembled WGS sequence"/>
</dbReference>
<evidence type="ECO:0000313" key="3">
    <source>
        <dbReference type="Proteomes" id="UP001595908"/>
    </source>
</evidence>
<organism evidence="2 3">
    <name type="scientific">Streptomyces atroolivaceus</name>
    <dbReference type="NCBI Taxonomy" id="66869"/>
    <lineage>
        <taxon>Bacteria</taxon>
        <taxon>Bacillati</taxon>
        <taxon>Actinomycetota</taxon>
        <taxon>Actinomycetes</taxon>
        <taxon>Kitasatosporales</taxon>
        <taxon>Streptomycetaceae</taxon>
        <taxon>Streptomyces</taxon>
    </lineage>
</organism>
<dbReference type="EMBL" id="JBHSJE010000008">
    <property type="protein sequence ID" value="MFC4981652.1"/>
    <property type="molecule type" value="Genomic_DNA"/>
</dbReference>
<comment type="caution">
    <text evidence="2">The sequence shown here is derived from an EMBL/GenBank/DDBJ whole genome shotgun (WGS) entry which is preliminary data.</text>
</comment>
<reference evidence="3" key="1">
    <citation type="journal article" date="2019" name="Int. J. Syst. Evol. Microbiol.">
        <title>The Global Catalogue of Microorganisms (GCM) 10K type strain sequencing project: providing services to taxonomists for standard genome sequencing and annotation.</title>
        <authorList>
            <consortium name="The Broad Institute Genomics Platform"/>
            <consortium name="The Broad Institute Genome Sequencing Center for Infectious Disease"/>
            <person name="Wu L."/>
            <person name="Ma J."/>
        </authorList>
    </citation>
    <scope>NUCLEOTIDE SEQUENCE [LARGE SCALE GENOMIC DNA]</scope>
    <source>
        <strain evidence="3">ICMP 257</strain>
    </source>
</reference>
<name>A0ABV9VEQ1_STRAZ</name>
<feature type="domain" description="Helicase-associated" evidence="1">
    <location>
        <begin position="72"/>
        <end position="145"/>
    </location>
</feature>
<keyword evidence="3" id="KW-1185">Reference proteome</keyword>
<dbReference type="PANTHER" id="PTHR33418">
    <property type="entry name" value="HELICASE-ASSOCIATED"/>
    <property type="match status" value="1"/>
</dbReference>
<dbReference type="Gene3D" id="6.10.140.530">
    <property type="match status" value="1"/>
</dbReference>
<dbReference type="PANTHER" id="PTHR33418:SF1">
    <property type="entry name" value="HELICASE-ASSOCIATED DOMAIN-CONTAINING PROTEIN"/>
    <property type="match status" value="1"/>
</dbReference>
<sequence>MHLTRLHLETGELLPTQPGQALPQGEDLGRWVQTARTGWDKLTGAQQWMCAHILGIEPAARTEKPTPSMSQAEKWAMHLAAAQQFFEREGHLKVPRKHVETISLPWPGDGRDEERLLKLGAWVANQRSRAAPLTADRVDQLSAVGERWT</sequence>
<dbReference type="GeneID" id="96256938"/>
<dbReference type="Pfam" id="PF03457">
    <property type="entry name" value="HA"/>
    <property type="match status" value="1"/>
</dbReference>
<gene>
    <name evidence="2" type="ORF">ACFPL4_25385</name>
</gene>
<protein>
    <submittedName>
        <fullName evidence="2">Helicase associated domain-containing protein</fullName>
    </submittedName>
</protein>
<dbReference type="RefSeq" id="WP_051709458.1">
    <property type="nucleotide sequence ID" value="NZ_JBHSJE010000008.1"/>
</dbReference>